<accession>A0AAD4KQ14</accession>
<dbReference type="Proteomes" id="UP001201262">
    <property type="component" value="Unassembled WGS sequence"/>
</dbReference>
<proteinExistence type="predicted"/>
<organism evidence="2 3">
    <name type="scientific">Talaromyces proteolyticus</name>
    <dbReference type="NCBI Taxonomy" id="1131652"/>
    <lineage>
        <taxon>Eukaryota</taxon>
        <taxon>Fungi</taxon>
        <taxon>Dikarya</taxon>
        <taxon>Ascomycota</taxon>
        <taxon>Pezizomycotina</taxon>
        <taxon>Eurotiomycetes</taxon>
        <taxon>Eurotiomycetidae</taxon>
        <taxon>Eurotiales</taxon>
        <taxon>Trichocomaceae</taxon>
        <taxon>Talaromyces</taxon>
        <taxon>Talaromyces sect. Bacilispori</taxon>
    </lineage>
</organism>
<gene>
    <name evidence="2" type="ORF">BGW36DRAFT_264958</name>
</gene>
<dbReference type="GeneID" id="70240403"/>
<dbReference type="AlphaFoldDB" id="A0AAD4KQ14"/>
<feature type="compositionally biased region" description="Low complexity" evidence="1">
    <location>
        <begin position="26"/>
        <end position="37"/>
    </location>
</feature>
<evidence type="ECO:0000313" key="3">
    <source>
        <dbReference type="Proteomes" id="UP001201262"/>
    </source>
</evidence>
<feature type="region of interest" description="Disordered" evidence="1">
    <location>
        <begin position="1"/>
        <end position="43"/>
    </location>
</feature>
<comment type="caution">
    <text evidence="2">The sequence shown here is derived from an EMBL/GenBank/DDBJ whole genome shotgun (WGS) entry which is preliminary data.</text>
</comment>
<evidence type="ECO:0000256" key="1">
    <source>
        <dbReference type="SAM" id="MobiDB-lite"/>
    </source>
</evidence>
<evidence type="ECO:0000313" key="2">
    <source>
        <dbReference type="EMBL" id="KAH8696571.1"/>
    </source>
</evidence>
<protein>
    <submittedName>
        <fullName evidence="2">Uncharacterized protein</fullName>
    </submittedName>
</protein>
<reference evidence="2" key="1">
    <citation type="submission" date="2021-12" db="EMBL/GenBank/DDBJ databases">
        <title>Convergent genome expansion in fungi linked to evolution of root-endophyte symbiosis.</title>
        <authorList>
            <consortium name="DOE Joint Genome Institute"/>
            <person name="Ke Y.-H."/>
            <person name="Bonito G."/>
            <person name="Liao H.-L."/>
            <person name="Looney B."/>
            <person name="Rojas-Flechas A."/>
            <person name="Nash J."/>
            <person name="Hameed K."/>
            <person name="Schadt C."/>
            <person name="Martin F."/>
            <person name="Crous P.W."/>
            <person name="Miettinen O."/>
            <person name="Magnuson J.K."/>
            <person name="Labbe J."/>
            <person name="Jacobson D."/>
            <person name="Doktycz M.J."/>
            <person name="Veneault-Fourrey C."/>
            <person name="Kuo A."/>
            <person name="Mondo S."/>
            <person name="Calhoun S."/>
            <person name="Riley R."/>
            <person name="Ohm R."/>
            <person name="LaButti K."/>
            <person name="Andreopoulos B."/>
            <person name="Pangilinan J."/>
            <person name="Nolan M."/>
            <person name="Tritt A."/>
            <person name="Clum A."/>
            <person name="Lipzen A."/>
            <person name="Daum C."/>
            <person name="Barry K."/>
            <person name="Grigoriev I.V."/>
            <person name="Vilgalys R."/>
        </authorList>
    </citation>
    <scope>NUCLEOTIDE SEQUENCE</scope>
    <source>
        <strain evidence="2">PMI_201</strain>
    </source>
</reference>
<dbReference type="EMBL" id="JAJTJA010000007">
    <property type="protein sequence ID" value="KAH8696571.1"/>
    <property type="molecule type" value="Genomic_DNA"/>
</dbReference>
<name>A0AAD4KQ14_9EURO</name>
<sequence>EDDIPLLLPKRYRPGVQEDPDSQDGSTPSAATSTTRSNFSFGRMARGMVDSLIPEPLRPRRVLQKRPEQVGFELTGHLNASTEALYETYEGKHEGRAVSSVYDSSRPWPASTITSEGHPSHEAGEGNLGVYQEEAVGPYDGIDASDTQARNVQATPVQAVAGSDYIFRQNLPFREQFEQGGNTKGKQSEGVSSHAGDGDEDVFVEPAQAAEPVVKLTHTFANKEEELLAQVAALRIPTITSARRKQTPSWAIATEFSPLLQQVGEYVPFDPIDPYHLSGNPKKKTLYGPEGYLGKQKEWRQTQFQKMVTKVGSMGVRVVNSIRRSLDRKSEDKKTELLHGIVMKPNITISLDRETQAIIYSKLELFMVVAANEYLLVQLHHNRFEGNDSIKRFVDYWNEKNRPIVPEFQFDMKTQRDIVSHNIRSFEFTGKYSLDPVLLKTTMAAWASVINQLGVRTFCWPDSAIKKLFHDVYPVLEMLDADAEIMTVFVKLRQLMMELIEEGKKHKKVDQ</sequence>
<feature type="region of interest" description="Disordered" evidence="1">
    <location>
        <begin position="178"/>
        <end position="199"/>
    </location>
</feature>
<dbReference type="RefSeq" id="XP_046071507.1">
    <property type="nucleotide sequence ID" value="XM_046210116.1"/>
</dbReference>
<keyword evidence="3" id="KW-1185">Reference proteome</keyword>
<feature type="compositionally biased region" description="Polar residues" evidence="1">
    <location>
        <begin position="179"/>
        <end position="191"/>
    </location>
</feature>
<feature type="non-terminal residue" evidence="2">
    <location>
        <position position="511"/>
    </location>
</feature>
<feature type="non-terminal residue" evidence="2">
    <location>
        <position position="1"/>
    </location>
</feature>